<dbReference type="PANTHER" id="PTHR24349">
    <property type="entry name" value="SERINE/THREONINE-PROTEIN KINASE"/>
    <property type="match status" value="1"/>
</dbReference>
<dbReference type="PROSITE" id="PS50222">
    <property type="entry name" value="EF_HAND_2"/>
    <property type="match status" value="1"/>
</dbReference>
<name>A0A9N8HV77_9STRA</name>
<evidence type="ECO:0000313" key="12">
    <source>
        <dbReference type="EMBL" id="CAB9526797.1"/>
    </source>
</evidence>
<dbReference type="FunFam" id="3.30.200.20:FF:000880">
    <property type="entry name" value="Predicted protein"/>
    <property type="match status" value="1"/>
</dbReference>
<reference evidence="12" key="1">
    <citation type="submission" date="2020-06" db="EMBL/GenBank/DDBJ databases">
        <authorList>
            <consortium name="Plant Systems Biology data submission"/>
        </authorList>
    </citation>
    <scope>NUCLEOTIDE SEQUENCE</scope>
    <source>
        <strain evidence="12">D6</strain>
    </source>
</reference>
<dbReference type="InterPro" id="IPR000719">
    <property type="entry name" value="Prot_kinase_dom"/>
</dbReference>
<feature type="domain" description="Protein kinase" evidence="10">
    <location>
        <begin position="44"/>
        <end position="304"/>
    </location>
</feature>
<comment type="cofactor">
    <cofactor evidence="1">
        <name>Mg(2+)</name>
        <dbReference type="ChEBI" id="CHEBI:18420"/>
    </cofactor>
</comment>
<dbReference type="InterPro" id="IPR008271">
    <property type="entry name" value="Ser/Thr_kinase_AS"/>
</dbReference>
<keyword evidence="13" id="KW-1185">Reference proteome</keyword>
<feature type="region of interest" description="Disordered" evidence="9">
    <location>
        <begin position="1"/>
        <end position="26"/>
    </location>
</feature>
<feature type="compositionally biased region" description="Polar residues" evidence="9">
    <location>
        <begin position="1"/>
        <end position="12"/>
    </location>
</feature>
<dbReference type="GO" id="GO:0005509">
    <property type="term" value="F:calcium ion binding"/>
    <property type="evidence" value="ECO:0007669"/>
    <property type="project" value="InterPro"/>
</dbReference>
<dbReference type="PROSITE" id="PS00108">
    <property type="entry name" value="PROTEIN_KINASE_ST"/>
    <property type="match status" value="1"/>
</dbReference>
<dbReference type="SUPFAM" id="SSF47473">
    <property type="entry name" value="EF-hand"/>
    <property type="match status" value="1"/>
</dbReference>
<feature type="compositionally biased region" description="Acidic residues" evidence="9">
    <location>
        <begin position="504"/>
        <end position="515"/>
    </location>
</feature>
<dbReference type="InterPro" id="IPR017441">
    <property type="entry name" value="Protein_kinase_ATP_BS"/>
</dbReference>
<evidence type="ECO:0000256" key="9">
    <source>
        <dbReference type="SAM" id="MobiDB-lite"/>
    </source>
</evidence>
<feature type="region of interest" description="Disordered" evidence="9">
    <location>
        <begin position="489"/>
        <end position="515"/>
    </location>
</feature>
<evidence type="ECO:0000256" key="6">
    <source>
        <dbReference type="ARBA" id="ARBA00022840"/>
    </source>
</evidence>
<proteinExistence type="inferred from homology"/>
<dbReference type="GO" id="GO:0004674">
    <property type="term" value="F:protein serine/threonine kinase activity"/>
    <property type="evidence" value="ECO:0007669"/>
    <property type="project" value="UniProtKB-KW"/>
</dbReference>
<dbReference type="InterPro" id="IPR011992">
    <property type="entry name" value="EF-hand-dom_pair"/>
</dbReference>
<evidence type="ECO:0000256" key="4">
    <source>
        <dbReference type="ARBA" id="ARBA00022741"/>
    </source>
</evidence>
<dbReference type="OrthoDB" id="40902at2759"/>
<dbReference type="SUPFAM" id="SSF56112">
    <property type="entry name" value="Protein kinase-like (PK-like)"/>
    <property type="match status" value="1"/>
</dbReference>
<dbReference type="AlphaFoldDB" id="A0A9N8HV77"/>
<accession>A0A9N8HV77</accession>
<protein>
    <submittedName>
        <fullName evidence="12">MAP kinase-activated protein kinase 2</fullName>
    </submittedName>
</protein>
<dbReference type="EMBL" id="CAICTM010001889">
    <property type="protein sequence ID" value="CAB9526797.1"/>
    <property type="molecule type" value="Genomic_DNA"/>
</dbReference>
<evidence type="ECO:0000256" key="2">
    <source>
        <dbReference type="ARBA" id="ARBA00022527"/>
    </source>
</evidence>
<organism evidence="12 13">
    <name type="scientific">Seminavis robusta</name>
    <dbReference type="NCBI Taxonomy" id="568900"/>
    <lineage>
        <taxon>Eukaryota</taxon>
        <taxon>Sar</taxon>
        <taxon>Stramenopiles</taxon>
        <taxon>Ochrophyta</taxon>
        <taxon>Bacillariophyta</taxon>
        <taxon>Bacillariophyceae</taxon>
        <taxon>Bacillariophycidae</taxon>
        <taxon>Naviculales</taxon>
        <taxon>Naviculaceae</taxon>
        <taxon>Seminavis</taxon>
    </lineage>
</organism>
<keyword evidence="4 8" id="KW-0547">Nucleotide-binding</keyword>
<sequence length="515" mass="58524">MDPHSVSTTGDFSTSTAGRSRSRRGQGARFMVTESLMDVSVNYQIDDTELGVGLYGTVRKCKHRETGKWCAVKSIKKNKVSEIETLKREITILQQVKHDSIIRLIDVYEDERYLHLVTELCTGGELFDRIIDKFESDEGHFAEFEAAKLIHNVMDAIRYCHSLGIVHRDLKPENFLFLTPADDSPIKIIDFGLSRHDDVKGGVMSTRVGTPYYVAPEVLRQKYTKACDCWSLGVIAYILLCGYPPFAGDDDVEVFESVKTGEFDFPSPEWDEISDAAKDFVVSLLQKDPDERLTAEDALKHRWFQEQLDEDTIHVKSNHVISAHSRRMVANFSEYLAKQRLKKVALNFIANDLTEVETEPLLEIFEKITKSDEDIITVEELDDAIELGDFTPSIKEELTTLRDNLDKKGSNSVNWKEFLVALMDKNIAKREENIQKVLRRFSKGGKTHLALDDVANLFGGEDAAKEIFDYLDKKGEGLISLKDFQMAVEQSLDEPDDSHHDDYGSDDEFGHDDDE</sequence>
<comment type="caution">
    <text evidence="12">The sequence shown here is derived from an EMBL/GenBank/DDBJ whole genome shotgun (WGS) entry which is preliminary data.</text>
</comment>
<feature type="domain" description="EF-hand" evidence="11">
    <location>
        <begin position="459"/>
        <end position="494"/>
    </location>
</feature>
<keyword evidence="6 8" id="KW-0067">ATP-binding</keyword>
<dbReference type="InterPro" id="IPR002048">
    <property type="entry name" value="EF_hand_dom"/>
</dbReference>
<dbReference type="PROSITE" id="PS00107">
    <property type="entry name" value="PROTEIN_KINASE_ATP"/>
    <property type="match status" value="1"/>
</dbReference>
<dbReference type="InterPro" id="IPR011009">
    <property type="entry name" value="Kinase-like_dom_sf"/>
</dbReference>
<evidence type="ECO:0000259" key="10">
    <source>
        <dbReference type="PROSITE" id="PS50011"/>
    </source>
</evidence>
<evidence type="ECO:0000256" key="3">
    <source>
        <dbReference type="ARBA" id="ARBA00022679"/>
    </source>
</evidence>
<evidence type="ECO:0000256" key="7">
    <source>
        <dbReference type="ARBA" id="ARBA00024334"/>
    </source>
</evidence>
<dbReference type="Proteomes" id="UP001153069">
    <property type="component" value="Unassembled WGS sequence"/>
</dbReference>
<dbReference type="Pfam" id="PF00069">
    <property type="entry name" value="Pkinase"/>
    <property type="match status" value="1"/>
</dbReference>
<dbReference type="FunFam" id="1.10.510.10:FF:000475">
    <property type="entry name" value="Calcium-dependent protein kinase 5"/>
    <property type="match status" value="1"/>
</dbReference>
<dbReference type="Gene3D" id="1.10.510.10">
    <property type="entry name" value="Transferase(Phosphotransferase) domain 1"/>
    <property type="match status" value="1"/>
</dbReference>
<dbReference type="GO" id="GO:0005524">
    <property type="term" value="F:ATP binding"/>
    <property type="evidence" value="ECO:0007669"/>
    <property type="project" value="UniProtKB-UniRule"/>
</dbReference>
<dbReference type="Gene3D" id="3.30.200.20">
    <property type="entry name" value="Phosphorylase Kinase, domain 1"/>
    <property type="match status" value="1"/>
</dbReference>
<dbReference type="CDD" id="cd05117">
    <property type="entry name" value="STKc_CAMK"/>
    <property type="match status" value="1"/>
</dbReference>
<keyword evidence="5 12" id="KW-0418">Kinase</keyword>
<evidence type="ECO:0000256" key="1">
    <source>
        <dbReference type="ARBA" id="ARBA00001946"/>
    </source>
</evidence>
<keyword evidence="2" id="KW-0723">Serine/threonine-protein kinase</keyword>
<feature type="binding site" evidence="8">
    <location>
        <position position="77"/>
    </location>
    <ligand>
        <name>ATP</name>
        <dbReference type="ChEBI" id="CHEBI:30616"/>
    </ligand>
</feature>
<keyword evidence="3" id="KW-0808">Transferase</keyword>
<dbReference type="InterPro" id="IPR050205">
    <property type="entry name" value="CDPK_Ser/Thr_kinases"/>
</dbReference>
<dbReference type="SMART" id="SM00220">
    <property type="entry name" value="S_TKc"/>
    <property type="match status" value="1"/>
</dbReference>
<dbReference type="PROSITE" id="PS50011">
    <property type="entry name" value="PROTEIN_KINASE_DOM"/>
    <property type="match status" value="1"/>
</dbReference>
<evidence type="ECO:0000313" key="13">
    <source>
        <dbReference type="Proteomes" id="UP001153069"/>
    </source>
</evidence>
<evidence type="ECO:0000259" key="11">
    <source>
        <dbReference type="PROSITE" id="PS50222"/>
    </source>
</evidence>
<comment type="similarity">
    <text evidence="7">Belongs to the protein kinase superfamily. Ser/Thr protein kinase family. CDPK subfamily.</text>
</comment>
<evidence type="ECO:0000256" key="5">
    <source>
        <dbReference type="ARBA" id="ARBA00022777"/>
    </source>
</evidence>
<dbReference type="Gene3D" id="1.10.238.10">
    <property type="entry name" value="EF-hand"/>
    <property type="match status" value="2"/>
</dbReference>
<gene>
    <name evidence="12" type="ORF">SEMRO_1891_G303770.1</name>
</gene>
<evidence type="ECO:0000256" key="8">
    <source>
        <dbReference type="PROSITE-ProRule" id="PRU10141"/>
    </source>
</evidence>